<dbReference type="SUPFAM" id="SSF50156">
    <property type="entry name" value="PDZ domain-like"/>
    <property type="match status" value="2"/>
</dbReference>
<dbReference type="PRINTS" id="PR00834">
    <property type="entry name" value="PROTEASES2C"/>
</dbReference>
<gene>
    <name evidence="10" type="ORF">MTBPR1_10520</name>
</gene>
<feature type="binding site" evidence="7">
    <location>
        <begin position="214"/>
        <end position="216"/>
    </location>
    <ligand>
        <name>substrate</name>
    </ligand>
</feature>
<feature type="signal peptide" evidence="8">
    <location>
        <begin position="1"/>
        <end position="18"/>
    </location>
</feature>
<dbReference type="InterPro" id="IPR009003">
    <property type="entry name" value="Peptidase_S1_PA"/>
</dbReference>
<evidence type="ECO:0000256" key="4">
    <source>
        <dbReference type="ARBA" id="ARBA00022801"/>
    </source>
</evidence>
<evidence type="ECO:0000256" key="8">
    <source>
        <dbReference type="SAM" id="SignalP"/>
    </source>
</evidence>
<keyword evidence="1 10" id="KW-0645">Protease</keyword>
<dbReference type="PANTHER" id="PTHR43343">
    <property type="entry name" value="PEPTIDASE S12"/>
    <property type="match status" value="1"/>
</dbReference>
<feature type="active site" description="Charge relay system" evidence="6">
    <location>
        <position position="216"/>
    </location>
</feature>
<dbReference type="InterPro" id="IPR051201">
    <property type="entry name" value="Chloro_Bact_Ser_Proteases"/>
</dbReference>
<dbReference type="Gene3D" id="2.40.10.120">
    <property type="match status" value="1"/>
</dbReference>
<dbReference type="SUPFAM" id="SSF50494">
    <property type="entry name" value="Trypsin-like serine proteases"/>
    <property type="match status" value="1"/>
</dbReference>
<dbReference type="InterPro" id="IPR036034">
    <property type="entry name" value="PDZ_sf"/>
</dbReference>
<evidence type="ECO:0000256" key="1">
    <source>
        <dbReference type="ARBA" id="ARBA00022670"/>
    </source>
</evidence>
<name>A0A1C3RDA1_9PROT</name>
<evidence type="ECO:0000256" key="3">
    <source>
        <dbReference type="ARBA" id="ARBA00022737"/>
    </source>
</evidence>
<dbReference type="Pfam" id="PF13365">
    <property type="entry name" value="Trypsin_2"/>
    <property type="match status" value="1"/>
</dbReference>
<evidence type="ECO:0000256" key="2">
    <source>
        <dbReference type="ARBA" id="ARBA00022729"/>
    </source>
</evidence>
<feature type="binding site" evidence="7">
    <location>
        <position position="140"/>
    </location>
    <ligand>
        <name>substrate</name>
    </ligand>
</feature>
<evidence type="ECO:0000259" key="9">
    <source>
        <dbReference type="PROSITE" id="PS50106"/>
    </source>
</evidence>
<sequence length="472" mass="51044">MFFRAFIICLFLSSFAQAEIKKVPSSRYEAQLSYAPLVKSAAPAVVNIYTSKTVRTRSTSPLFNDPFFRRFFGDAFRGVPQGGGRKKKVQNSLGSGVIVEANGVVITNHHVIEGADDIKVVLNDRREFEAKLVGSDKRTDLAILQVNTEGALLPTLPLGNSDGLEVGDLVLAIGNPFGVGQTVTSGIVSALARTQVGITDYSFFIQTDAAINPGNSGGALVDMNGRLIGVNSAIYSKGGGSNGIGFAIPVNMVRSVLSGVSETGKVVRPWLGATGQPMTQDLASSFNLARPTGVLIDEVYPRGPADEAGLKRGDIILKIDDHVVDEPQALRFRLATLSLGETAKFEILRRGERKTLTFEALPAPETPKRDKSRLKGHHPFDGAVVVNMSPALNDEIGWDTMQSGVAILKMVRGSTVNRLGFKLGDRITGINGIEVKTVKDLKWVLKRFDGRKGDWLIGIIRKGKRRELKFRG</sequence>
<evidence type="ECO:0000313" key="11">
    <source>
        <dbReference type="Proteomes" id="UP000231658"/>
    </source>
</evidence>
<feature type="binding site" evidence="7">
    <location>
        <begin position="271"/>
        <end position="275"/>
    </location>
    <ligand>
        <name>substrate</name>
    </ligand>
</feature>
<dbReference type="Gene3D" id="2.30.42.10">
    <property type="match status" value="2"/>
</dbReference>
<keyword evidence="3" id="KW-0677">Repeat</keyword>
<keyword evidence="2 8" id="KW-0732">Signal</keyword>
<dbReference type="RefSeq" id="WP_069185960.1">
    <property type="nucleotide sequence ID" value="NZ_FLYE01000001.1"/>
</dbReference>
<dbReference type="AlphaFoldDB" id="A0A1C3RDA1"/>
<proteinExistence type="predicted"/>
<dbReference type="SMART" id="SM00228">
    <property type="entry name" value="PDZ"/>
    <property type="match status" value="2"/>
</dbReference>
<evidence type="ECO:0000313" key="10">
    <source>
        <dbReference type="EMBL" id="SCA55273.1"/>
    </source>
</evidence>
<dbReference type="STRING" id="1867952.MTBPR1_10520"/>
<dbReference type="InterPro" id="IPR011782">
    <property type="entry name" value="Pept_S1C_Do"/>
</dbReference>
<dbReference type="GO" id="GO:0004252">
    <property type="term" value="F:serine-type endopeptidase activity"/>
    <property type="evidence" value="ECO:0007669"/>
    <property type="project" value="InterPro"/>
</dbReference>
<feature type="binding site" evidence="7">
    <location>
        <position position="110"/>
    </location>
    <ligand>
        <name>substrate</name>
    </ligand>
</feature>
<organism evidence="10 11">
    <name type="scientific">Candidatus Terasakiella magnetica</name>
    <dbReference type="NCBI Taxonomy" id="1867952"/>
    <lineage>
        <taxon>Bacteria</taxon>
        <taxon>Pseudomonadati</taxon>
        <taxon>Pseudomonadota</taxon>
        <taxon>Alphaproteobacteria</taxon>
        <taxon>Rhodospirillales</taxon>
        <taxon>Terasakiellaceae</taxon>
        <taxon>Terasakiella</taxon>
    </lineage>
</organism>
<feature type="active site" description="Charge relay system" evidence="6">
    <location>
        <position position="140"/>
    </location>
</feature>
<evidence type="ECO:0000256" key="6">
    <source>
        <dbReference type="PIRSR" id="PIRSR611782-1"/>
    </source>
</evidence>
<keyword evidence="11" id="KW-1185">Reference proteome</keyword>
<dbReference type="NCBIfam" id="TIGR02037">
    <property type="entry name" value="degP_htrA_DO"/>
    <property type="match status" value="1"/>
</dbReference>
<dbReference type="Pfam" id="PF13180">
    <property type="entry name" value="PDZ_2"/>
    <property type="match status" value="2"/>
</dbReference>
<feature type="chain" id="PRO_5038925372" evidence="8">
    <location>
        <begin position="19"/>
        <end position="472"/>
    </location>
</feature>
<protein>
    <submittedName>
        <fullName evidence="10">Trypsin-like serine proteases, typically periplasmic, contain C-terminal PDZ domain</fullName>
    </submittedName>
</protein>
<feature type="active site" description="Charge relay system" evidence="6">
    <location>
        <position position="110"/>
    </location>
</feature>
<dbReference type="CDD" id="cd10839">
    <property type="entry name" value="cpPDZ1_DegP-like"/>
    <property type="match status" value="1"/>
</dbReference>
<dbReference type="OrthoDB" id="7358927at2"/>
<feature type="domain" description="PDZ" evidence="9">
    <location>
        <begin position="255"/>
        <end position="321"/>
    </location>
</feature>
<reference evidence="10 11" key="1">
    <citation type="submission" date="2016-07" db="EMBL/GenBank/DDBJ databases">
        <authorList>
            <person name="Lefevre C.T."/>
        </authorList>
    </citation>
    <scope>NUCLEOTIDE SEQUENCE [LARGE SCALE GENOMIC DNA]</scope>
    <source>
        <strain evidence="10">PR1</strain>
    </source>
</reference>
<dbReference type="InterPro" id="IPR001940">
    <property type="entry name" value="Peptidase_S1C"/>
</dbReference>
<dbReference type="EMBL" id="FLYE01000001">
    <property type="protein sequence ID" value="SCA55273.1"/>
    <property type="molecule type" value="Genomic_DNA"/>
</dbReference>
<keyword evidence="5" id="KW-0720">Serine protease</keyword>
<dbReference type="InterPro" id="IPR001478">
    <property type="entry name" value="PDZ"/>
</dbReference>
<evidence type="ECO:0000256" key="7">
    <source>
        <dbReference type="PIRSR" id="PIRSR611782-2"/>
    </source>
</evidence>
<evidence type="ECO:0000256" key="5">
    <source>
        <dbReference type="ARBA" id="ARBA00022825"/>
    </source>
</evidence>
<dbReference type="Proteomes" id="UP000231658">
    <property type="component" value="Unassembled WGS sequence"/>
</dbReference>
<dbReference type="GO" id="GO:0006508">
    <property type="term" value="P:proteolysis"/>
    <property type="evidence" value="ECO:0007669"/>
    <property type="project" value="UniProtKB-KW"/>
</dbReference>
<dbReference type="PROSITE" id="PS50106">
    <property type="entry name" value="PDZ"/>
    <property type="match status" value="1"/>
</dbReference>
<dbReference type="PANTHER" id="PTHR43343:SF3">
    <property type="entry name" value="PROTEASE DO-LIKE 8, CHLOROPLASTIC"/>
    <property type="match status" value="1"/>
</dbReference>
<keyword evidence="4" id="KW-0378">Hydrolase</keyword>
<accession>A0A1C3RDA1</accession>